<gene>
    <name evidence="1" type="ORF">ACFS7Y_01930</name>
</gene>
<proteinExistence type="predicted"/>
<dbReference type="EMBL" id="JBHUPB010000003">
    <property type="protein sequence ID" value="MFD2966123.1"/>
    <property type="molecule type" value="Genomic_DNA"/>
</dbReference>
<reference evidence="2" key="1">
    <citation type="journal article" date="2019" name="Int. J. Syst. Evol. Microbiol.">
        <title>The Global Catalogue of Microorganisms (GCM) 10K type strain sequencing project: providing services to taxonomists for standard genome sequencing and annotation.</title>
        <authorList>
            <consortium name="The Broad Institute Genomics Platform"/>
            <consortium name="The Broad Institute Genome Sequencing Center for Infectious Disease"/>
            <person name="Wu L."/>
            <person name="Ma J."/>
        </authorList>
    </citation>
    <scope>NUCLEOTIDE SEQUENCE [LARGE SCALE GENOMIC DNA]</scope>
    <source>
        <strain evidence="2">KCTC 22814</strain>
    </source>
</reference>
<comment type="caution">
    <text evidence="1">The sequence shown here is derived from an EMBL/GenBank/DDBJ whole genome shotgun (WGS) entry which is preliminary data.</text>
</comment>
<dbReference type="RefSeq" id="WP_320183915.1">
    <property type="nucleotide sequence ID" value="NZ_CP138332.1"/>
</dbReference>
<evidence type="ECO:0000313" key="1">
    <source>
        <dbReference type="EMBL" id="MFD2966123.1"/>
    </source>
</evidence>
<organism evidence="1 2">
    <name type="scientific">Sphingobacterium bambusae</name>
    <dbReference type="NCBI Taxonomy" id="662858"/>
    <lineage>
        <taxon>Bacteria</taxon>
        <taxon>Pseudomonadati</taxon>
        <taxon>Bacteroidota</taxon>
        <taxon>Sphingobacteriia</taxon>
        <taxon>Sphingobacteriales</taxon>
        <taxon>Sphingobacteriaceae</taxon>
        <taxon>Sphingobacterium</taxon>
    </lineage>
</organism>
<accession>A0ABW6BC45</accession>
<evidence type="ECO:0000313" key="2">
    <source>
        <dbReference type="Proteomes" id="UP001597525"/>
    </source>
</evidence>
<protein>
    <submittedName>
        <fullName evidence="1">Uncharacterized protein</fullName>
    </submittedName>
</protein>
<dbReference type="Proteomes" id="UP001597525">
    <property type="component" value="Unassembled WGS sequence"/>
</dbReference>
<keyword evidence="2" id="KW-1185">Reference proteome</keyword>
<name>A0ABW6BC45_9SPHI</name>
<sequence length="46" mass="5398">MEEKQYNEKGDLLIDLSYGQGILTEAYKDKDTGDLYFVTRHIRKDS</sequence>